<organism evidence="7 8">
    <name type="scientific">Nocardioides bigeumensis</name>
    <dbReference type="NCBI Taxonomy" id="433657"/>
    <lineage>
        <taxon>Bacteria</taxon>
        <taxon>Bacillati</taxon>
        <taxon>Actinomycetota</taxon>
        <taxon>Actinomycetes</taxon>
        <taxon>Propionibacteriales</taxon>
        <taxon>Nocardioidaceae</taxon>
        <taxon>Nocardioides</taxon>
    </lineage>
</organism>
<evidence type="ECO:0000313" key="8">
    <source>
        <dbReference type="Proteomes" id="UP001500575"/>
    </source>
</evidence>
<evidence type="ECO:0000256" key="1">
    <source>
        <dbReference type="ARBA" id="ARBA00004370"/>
    </source>
</evidence>
<dbReference type="InterPro" id="IPR027417">
    <property type="entry name" value="P-loop_NTPase"/>
</dbReference>
<keyword evidence="5" id="KW-0472">Membrane</keyword>
<dbReference type="Gene3D" id="3.40.50.300">
    <property type="entry name" value="P-loop containing nucleotide triphosphate hydrolases"/>
    <property type="match status" value="1"/>
</dbReference>
<name>A0ABP5JZ57_9ACTN</name>
<comment type="caution">
    <text evidence="7">The sequence shown here is derived from an EMBL/GenBank/DDBJ whole genome shotgun (WGS) entry which is preliminary data.</text>
</comment>
<feature type="domain" description="Dynamin N-terminal" evidence="6">
    <location>
        <begin position="11"/>
        <end position="137"/>
    </location>
</feature>
<dbReference type="InterPro" id="IPR027094">
    <property type="entry name" value="Mitofusin_fam"/>
</dbReference>
<dbReference type="PANTHER" id="PTHR10465:SF0">
    <property type="entry name" value="SARCALUMENIN"/>
    <property type="match status" value="1"/>
</dbReference>
<proteinExistence type="predicted"/>
<keyword evidence="8" id="KW-1185">Reference proteome</keyword>
<evidence type="ECO:0000256" key="4">
    <source>
        <dbReference type="ARBA" id="ARBA00023134"/>
    </source>
</evidence>
<evidence type="ECO:0000256" key="2">
    <source>
        <dbReference type="ARBA" id="ARBA00022741"/>
    </source>
</evidence>
<dbReference type="PANTHER" id="PTHR10465">
    <property type="entry name" value="TRANSMEMBRANE GTPASE FZO1"/>
    <property type="match status" value="1"/>
</dbReference>
<keyword evidence="2" id="KW-0547">Nucleotide-binding</keyword>
<evidence type="ECO:0000313" key="7">
    <source>
        <dbReference type="EMBL" id="GAA2124770.1"/>
    </source>
</evidence>
<dbReference type="RefSeq" id="WP_344303742.1">
    <property type="nucleotide sequence ID" value="NZ_BAAAQQ010000011.1"/>
</dbReference>
<evidence type="ECO:0000256" key="3">
    <source>
        <dbReference type="ARBA" id="ARBA00022801"/>
    </source>
</evidence>
<comment type="subcellular location">
    <subcellularLocation>
        <location evidence="1">Membrane</location>
    </subcellularLocation>
</comment>
<dbReference type="SUPFAM" id="SSF52540">
    <property type="entry name" value="P-loop containing nucleoside triphosphate hydrolases"/>
    <property type="match status" value="1"/>
</dbReference>
<protein>
    <recommendedName>
        <fullName evidence="6">Dynamin N-terminal domain-containing protein</fullName>
    </recommendedName>
</protein>
<keyword evidence="3" id="KW-0378">Hydrolase</keyword>
<dbReference type="Pfam" id="PF00350">
    <property type="entry name" value="Dynamin_N"/>
    <property type="match status" value="1"/>
</dbReference>
<evidence type="ECO:0000256" key="5">
    <source>
        <dbReference type="ARBA" id="ARBA00023136"/>
    </source>
</evidence>
<sequence>MQRDHTEPLRVGLVGRVSAGKSTLVNAIVGRRVAPTAAQECTRLVTVYRRGAPEAWTCVDADGREHPLPHDPRERDDRLAGIDRPERIDVTLPSAALDDLVLVDTPGLQGASEETDSAVVAALAGFDCLLYLFRGDVRADDEGLATEFAKATGGTRASARRAVGLLSHADAFGAGAFGAEDPIDAARARARELEAAYAVSFARVLAVSTLLGESARTGAITESRTGLLRSLATRPEAELRFANVVPLAGVEPEALLDLEATLAPYGLAHGRSAATTVRELTAWAEERSGFGALQQHLDEAVRPVVHASRLRDAVEALTGLVRGLSGPARPRASDVLERHLGGAGFQVVRELTAYLELLGSAPSHRWRADLEQLLARPAVEDRLAWLRSLDGSADRATILARASRYTAAGSLARLGAEALAARTLSASMVLMAQEVG</sequence>
<reference evidence="8" key="1">
    <citation type="journal article" date="2019" name="Int. J. Syst. Evol. Microbiol.">
        <title>The Global Catalogue of Microorganisms (GCM) 10K type strain sequencing project: providing services to taxonomists for standard genome sequencing and annotation.</title>
        <authorList>
            <consortium name="The Broad Institute Genomics Platform"/>
            <consortium name="The Broad Institute Genome Sequencing Center for Infectious Disease"/>
            <person name="Wu L."/>
            <person name="Ma J."/>
        </authorList>
    </citation>
    <scope>NUCLEOTIDE SEQUENCE [LARGE SCALE GENOMIC DNA]</scope>
    <source>
        <strain evidence="8">JCM 16021</strain>
    </source>
</reference>
<dbReference type="InterPro" id="IPR045063">
    <property type="entry name" value="Dynamin_N"/>
</dbReference>
<evidence type="ECO:0000259" key="6">
    <source>
        <dbReference type="Pfam" id="PF00350"/>
    </source>
</evidence>
<dbReference type="Proteomes" id="UP001500575">
    <property type="component" value="Unassembled WGS sequence"/>
</dbReference>
<gene>
    <name evidence="7" type="ORF">GCM10009843_21770</name>
</gene>
<dbReference type="EMBL" id="BAAAQQ010000011">
    <property type="protein sequence ID" value="GAA2124770.1"/>
    <property type="molecule type" value="Genomic_DNA"/>
</dbReference>
<keyword evidence="4" id="KW-0342">GTP-binding</keyword>
<accession>A0ABP5JZ57</accession>